<dbReference type="AlphaFoldDB" id="A0AAV7RRU3"/>
<name>A0AAV7RRU3_PLEWA</name>
<comment type="caution">
    <text evidence="1">The sequence shown here is derived from an EMBL/GenBank/DDBJ whole genome shotgun (WGS) entry which is preliminary data.</text>
</comment>
<sequence length="104" mass="11916">MYWSYLNKLHEDTTRKCQMTSLQFWRRGTPRILIVACEEAHAVINIATIGTKGIVRGKICSYVFRSRMSGARDMEAFENGRSRDGTVVRRSDVAARLLYVLDLS</sequence>
<dbReference type="EMBL" id="JANPWB010000009">
    <property type="protein sequence ID" value="KAJ1155236.1"/>
    <property type="molecule type" value="Genomic_DNA"/>
</dbReference>
<dbReference type="Proteomes" id="UP001066276">
    <property type="component" value="Chromosome 5"/>
</dbReference>
<protein>
    <submittedName>
        <fullName evidence="1">Uncharacterized protein</fullName>
    </submittedName>
</protein>
<evidence type="ECO:0000313" key="2">
    <source>
        <dbReference type="Proteomes" id="UP001066276"/>
    </source>
</evidence>
<accession>A0AAV7RRU3</accession>
<gene>
    <name evidence="1" type="ORF">NDU88_007971</name>
</gene>
<evidence type="ECO:0000313" key="1">
    <source>
        <dbReference type="EMBL" id="KAJ1155236.1"/>
    </source>
</evidence>
<reference evidence="1" key="1">
    <citation type="journal article" date="2022" name="bioRxiv">
        <title>Sequencing and chromosome-scale assembly of the giantPleurodeles waltlgenome.</title>
        <authorList>
            <person name="Brown T."/>
            <person name="Elewa A."/>
            <person name="Iarovenko S."/>
            <person name="Subramanian E."/>
            <person name="Araus A.J."/>
            <person name="Petzold A."/>
            <person name="Susuki M."/>
            <person name="Suzuki K.-i.T."/>
            <person name="Hayashi T."/>
            <person name="Toyoda A."/>
            <person name="Oliveira C."/>
            <person name="Osipova E."/>
            <person name="Leigh N.D."/>
            <person name="Simon A."/>
            <person name="Yun M.H."/>
        </authorList>
    </citation>
    <scope>NUCLEOTIDE SEQUENCE</scope>
    <source>
        <strain evidence="1">20211129_DDA</strain>
        <tissue evidence="1">Liver</tissue>
    </source>
</reference>
<proteinExistence type="predicted"/>
<keyword evidence="2" id="KW-1185">Reference proteome</keyword>
<organism evidence="1 2">
    <name type="scientific">Pleurodeles waltl</name>
    <name type="common">Iberian ribbed newt</name>
    <dbReference type="NCBI Taxonomy" id="8319"/>
    <lineage>
        <taxon>Eukaryota</taxon>
        <taxon>Metazoa</taxon>
        <taxon>Chordata</taxon>
        <taxon>Craniata</taxon>
        <taxon>Vertebrata</taxon>
        <taxon>Euteleostomi</taxon>
        <taxon>Amphibia</taxon>
        <taxon>Batrachia</taxon>
        <taxon>Caudata</taxon>
        <taxon>Salamandroidea</taxon>
        <taxon>Salamandridae</taxon>
        <taxon>Pleurodelinae</taxon>
        <taxon>Pleurodeles</taxon>
    </lineage>
</organism>